<comment type="caution">
    <text evidence="15">The sequence shown here is derived from an EMBL/GenBank/DDBJ whole genome shotgun (WGS) entry which is preliminary data.</text>
</comment>
<dbReference type="PANTHER" id="PTHR12989:SF10">
    <property type="entry name" value="DOL-P-GLC:GLC(2)MAN(9)GLCNAC(2)-PP-DOL ALPHA-1,2-GLUCOSYLTRANSFERASE-RELATED"/>
    <property type="match status" value="1"/>
</dbReference>
<dbReference type="EC" id="2.4.1.256" evidence="4 14"/>
<dbReference type="GO" id="GO:0106073">
    <property type="term" value="F:dolichyl pyrophosphate Glc2Man9GlcNAc2 alpha-1,2-glucosyltransferase activity"/>
    <property type="evidence" value="ECO:0007669"/>
    <property type="project" value="UniProtKB-UniRule"/>
</dbReference>
<organism evidence="15 16">
    <name type="scientific">Acrasis kona</name>
    <dbReference type="NCBI Taxonomy" id="1008807"/>
    <lineage>
        <taxon>Eukaryota</taxon>
        <taxon>Discoba</taxon>
        <taxon>Heterolobosea</taxon>
        <taxon>Tetramitia</taxon>
        <taxon>Eutetramitia</taxon>
        <taxon>Acrasidae</taxon>
        <taxon>Acrasis</taxon>
    </lineage>
</organism>
<feature type="transmembrane region" description="Helical" evidence="14">
    <location>
        <begin position="175"/>
        <end position="193"/>
    </location>
</feature>
<dbReference type="GO" id="GO:0005789">
    <property type="term" value="C:endoplasmic reticulum membrane"/>
    <property type="evidence" value="ECO:0007669"/>
    <property type="project" value="UniProtKB-SubCell"/>
</dbReference>
<comment type="function">
    <text evidence="12">Dol-P-Glc:Glc(2)Man(9)GlcNAc(2)-PP-Dol alpha-1,2-glucosyltransferase that operates in the biosynthetic pathway of dolichol-linked oligosaccharides, the glycan precursors employed in protein asparagine (N)-glycosylation. The assembly of dolichol-linked oligosaccharides begins on the cytosolic side of the endoplasmic reticulum membrane and finishes in its lumen. The sequential addition of sugars to dolichol pyrophosphate produces dolichol-linked oligosaccharides containing fourteen sugars, including two GlcNAcs, nine mannoses and three glucoses. Once assembled, the oligosaccharide is transferred from the lipid to nascent proteins by oligosaccharyltransferases. In the lumen of the endoplasmic reticulum, adds the third and last glucose residue from dolichyl phosphate glucose (Dol-P-Glc) onto the lipid-linked oligosaccharide intermediate Glc(2)Man(9)GlcNAc(2)-PP-Dol to produce Glc(3)Man(9)GlcNAc(2)-PP-Dol.</text>
</comment>
<evidence type="ECO:0000256" key="1">
    <source>
        <dbReference type="ARBA" id="ARBA00004477"/>
    </source>
</evidence>
<feature type="transmembrane region" description="Helical" evidence="14">
    <location>
        <begin position="100"/>
        <end position="125"/>
    </location>
</feature>
<evidence type="ECO:0000313" key="15">
    <source>
        <dbReference type="EMBL" id="KAL0477448.1"/>
    </source>
</evidence>
<gene>
    <name evidence="15" type="ORF">AKO1_005693</name>
</gene>
<comment type="catalytic activity">
    <reaction evidence="13">
        <text>an alpha-D-Glc-(1-&gt;3)-alpha-D-Glc-(1-&gt;3)-alpha-D-Man-(1-&gt;2)-alpha-D-Man-(1-&gt;2)-alpha-D-Man-(1-&gt;3)-[alpha-D-Man-(1-&gt;2)-alpha-D-Man-(1-&gt;3)-[alpha-D-Man-(1-&gt;2)-alpha-D-Man-(1-&gt;6)]-alpha-D-Man-(1-&gt;6)]-beta-D-Man-(1-&gt;4)-beta-D-GlcNAc-(1-&gt;4)-alpha-D-GlcNAc-diphospho-di-trans,poly-cis-dolichol + a di-trans,poly-cis-dolichyl beta-D-glucosyl phosphate = a alpha-D-Glc-(1-&gt;2)-alpha-D-Glc-(1-&gt;3)-alpha-D-Glc-(1-&gt;3)-alpha-D-Man-(1-&gt;2)-alpha-D-Man-(1-&gt;2)-alpha-D-Man-(1-&gt;3)-[alpha-D-Man-(1-&gt;2)-alpha-D-Man-(1-&gt;3)-[alpha-D-Man-(1-&gt;2)-alpha-D-Man-(1-&gt;6)]-alpha-D-Man-(1-&gt;6)]-beta-D-Man-(1-&gt;4)-beta-D-GlcNAc-(1-&gt;4)-alpha-D-GlcNAc-diphospho-di-trans,poly-cis-dolichol + a di-trans,poly-cis-dolichyl phosphate + H(+)</text>
        <dbReference type="Rhea" id="RHEA:29543"/>
        <dbReference type="Rhea" id="RHEA-COMP:19498"/>
        <dbReference type="Rhea" id="RHEA-COMP:19502"/>
        <dbReference type="Rhea" id="RHEA-COMP:19512"/>
        <dbReference type="Rhea" id="RHEA-COMP:19522"/>
        <dbReference type="ChEBI" id="CHEBI:15378"/>
        <dbReference type="ChEBI" id="CHEBI:57525"/>
        <dbReference type="ChEBI" id="CHEBI:57683"/>
        <dbReference type="ChEBI" id="CHEBI:132522"/>
        <dbReference type="ChEBI" id="CHEBI:132523"/>
        <dbReference type="EC" id="2.4.1.256"/>
    </reaction>
    <physiologicalReaction direction="left-to-right" evidence="13">
        <dbReference type="Rhea" id="RHEA:29544"/>
    </physiologicalReaction>
</comment>
<keyword evidence="11 14" id="KW-0472">Membrane</keyword>
<sequence>MDEIFHVPQAQRYCMDGMMNAEWDDKITTLPGLYVISVPYAMLVRLLGGNYCDVNTLRSINVILLGGVLISIFFVLMSRRNSQSTLPIVLKSLQLSTLPLIYFFAFLYYTDIGSILFLIIGYAFARRSRFNLSALSCAVAILFRQTNIIWTFWMALDTLVTWYESENKDSETKPFALGMFIIFVINRMHIIVVRLAGYIILGVSFVVFVIINGGLVVGDRTNHIAVAHVPQVMYFSAFCVVFMMGELIFDVYRFYKNRGSIVKLIKHYAPLMIILTPIIAVLCIKYSYVHIFILSDNRHYLFYLWRRLFRIHINPGQIPLSILLAYSPIYAVCIIYLCSLLKGSGKSVLSITCFVLCVCLNLIPLPLIEFRYFITPFIMLNLNIYASKNIGEDKIHTTPSLINLSVYGVINLLTLYMFIFKPFVGPDGEEARIMW</sequence>
<dbReference type="PANTHER" id="PTHR12989">
    <property type="entry name" value="ALPHA-1,2-GLUCOSYLTRANSFERASE ALG10"/>
    <property type="match status" value="1"/>
</dbReference>
<evidence type="ECO:0000256" key="3">
    <source>
        <dbReference type="ARBA" id="ARBA00010600"/>
    </source>
</evidence>
<comment type="subcellular location">
    <subcellularLocation>
        <location evidence="1">Endoplasmic reticulum membrane</location>
        <topology evidence="1">Multi-pass membrane protein</topology>
    </subcellularLocation>
</comment>
<feature type="transmembrane region" description="Helical" evidence="14">
    <location>
        <begin position="318"/>
        <end position="341"/>
    </location>
</feature>
<evidence type="ECO:0000256" key="11">
    <source>
        <dbReference type="ARBA" id="ARBA00023136"/>
    </source>
</evidence>
<comment type="pathway">
    <text evidence="2">Protein modification; protein glycosylation.</text>
</comment>
<feature type="transmembrane region" description="Helical" evidence="14">
    <location>
        <begin position="60"/>
        <end position="80"/>
    </location>
</feature>
<evidence type="ECO:0000256" key="9">
    <source>
        <dbReference type="ARBA" id="ARBA00022824"/>
    </source>
</evidence>
<dbReference type="AlphaFoldDB" id="A0AAW2YKB0"/>
<evidence type="ECO:0000256" key="5">
    <source>
        <dbReference type="ARBA" id="ARBA00018512"/>
    </source>
</evidence>
<evidence type="ECO:0000256" key="12">
    <source>
        <dbReference type="ARBA" id="ARBA00044727"/>
    </source>
</evidence>
<evidence type="ECO:0000256" key="4">
    <source>
        <dbReference type="ARBA" id="ARBA00011967"/>
    </source>
</evidence>
<feature type="transmembrane region" description="Helical" evidence="14">
    <location>
        <begin position="400"/>
        <end position="419"/>
    </location>
</feature>
<feature type="transmembrane region" description="Helical" evidence="14">
    <location>
        <begin position="267"/>
        <end position="288"/>
    </location>
</feature>
<dbReference type="InterPro" id="IPR016900">
    <property type="entry name" value="Alg10"/>
</dbReference>
<evidence type="ECO:0000256" key="10">
    <source>
        <dbReference type="ARBA" id="ARBA00022989"/>
    </source>
</evidence>
<evidence type="ECO:0000256" key="7">
    <source>
        <dbReference type="ARBA" id="ARBA00022679"/>
    </source>
</evidence>
<feature type="transmembrane region" description="Helical" evidence="14">
    <location>
        <begin position="232"/>
        <end position="255"/>
    </location>
</feature>
<name>A0AAW2YKB0_9EUKA</name>
<accession>A0AAW2YKB0</accession>
<keyword evidence="8 14" id="KW-0812">Transmembrane</keyword>
<evidence type="ECO:0000313" key="16">
    <source>
        <dbReference type="Proteomes" id="UP001431209"/>
    </source>
</evidence>
<dbReference type="Pfam" id="PF04922">
    <property type="entry name" value="DIE2_ALG10"/>
    <property type="match status" value="1"/>
</dbReference>
<dbReference type="Proteomes" id="UP001431209">
    <property type="component" value="Unassembled WGS sequence"/>
</dbReference>
<evidence type="ECO:0000256" key="8">
    <source>
        <dbReference type="ARBA" id="ARBA00022692"/>
    </source>
</evidence>
<comment type="similarity">
    <text evidence="3 14">Belongs to the ALG10 glucosyltransferase family.</text>
</comment>
<proteinExistence type="inferred from homology"/>
<feature type="transmembrane region" description="Helical" evidence="14">
    <location>
        <begin position="198"/>
        <end position="217"/>
    </location>
</feature>
<keyword evidence="9" id="KW-0256">Endoplasmic reticulum</keyword>
<keyword evidence="7" id="KW-0808">Transferase</keyword>
<evidence type="ECO:0000256" key="13">
    <source>
        <dbReference type="ARBA" id="ARBA00048064"/>
    </source>
</evidence>
<keyword evidence="6 14" id="KW-0328">Glycosyltransferase</keyword>
<evidence type="ECO:0000256" key="6">
    <source>
        <dbReference type="ARBA" id="ARBA00022676"/>
    </source>
</evidence>
<reference evidence="15 16" key="1">
    <citation type="submission" date="2024-03" db="EMBL/GenBank/DDBJ databases">
        <title>The Acrasis kona genome and developmental transcriptomes reveal deep origins of eukaryotic multicellular pathways.</title>
        <authorList>
            <person name="Sheikh S."/>
            <person name="Fu C.-J."/>
            <person name="Brown M.W."/>
            <person name="Baldauf S.L."/>
        </authorList>
    </citation>
    <scope>NUCLEOTIDE SEQUENCE [LARGE SCALE GENOMIC DNA]</scope>
    <source>
        <strain evidence="15 16">ATCC MYA-3509</strain>
    </source>
</reference>
<dbReference type="GO" id="GO:0006488">
    <property type="term" value="P:dolichol-linked oligosaccharide biosynthetic process"/>
    <property type="evidence" value="ECO:0007669"/>
    <property type="project" value="UniProtKB-UniRule"/>
</dbReference>
<feature type="transmembrane region" description="Helical" evidence="14">
    <location>
        <begin position="132"/>
        <end position="155"/>
    </location>
</feature>
<keyword evidence="10 14" id="KW-1133">Transmembrane helix</keyword>
<evidence type="ECO:0000256" key="14">
    <source>
        <dbReference type="PIRNR" id="PIRNR028810"/>
    </source>
</evidence>
<feature type="transmembrane region" description="Helical" evidence="14">
    <location>
        <begin position="27"/>
        <end position="48"/>
    </location>
</feature>
<dbReference type="EMBL" id="JAOPGA020000178">
    <property type="protein sequence ID" value="KAL0477448.1"/>
    <property type="molecule type" value="Genomic_DNA"/>
</dbReference>
<protein>
    <recommendedName>
        <fullName evidence="5 14">Dol-P-Glc:Glc(2)Man(9)GlcNAc(2)-PP-Dol alpha-1,2-glucosyltransferase</fullName>
        <ecNumber evidence="4 14">2.4.1.256</ecNumber>
    </recommendedName>
</protein>
<feature type="transmembrane region" description="Helical" evidence="14">
    <location>
        <begin position="348"/>
        <end position="364"/>
    </location>
</feature>
<keyword evidence="16" id="KW-1185">Reference proteome</keyword>
<dbReference type="PIRSF" id="PIRSF028810">
    <property type="entry name" value="Alpha1_2_glucosyltferase_Alg10"/>
    <property type="match status" value="1"/>
</dbReference>
<evidence type="ECO:0000256" key="2">
    <source>
        <dbReference type="ARBA" id="ARBA00004922"/>
    </source>
</evidence>
<feature type="transmembrane region" description="Helical" evidence="14">
    <location>
        <begin position="370"/>
        <end position="388"/>
    </location>
</feature>